<dbReference type="AlphaFoldDB" id="A0AAV3NQD7"/>
<dbReference type="Pfam" id="PF09425">
    <property type="entry name" value="Jas_motif"/>
    <property type="match status" value="1"/>
</dbReference>
<dbReference type="InterPro" id="IPR040390">
    <property type="entry name" value="TIFY/JAZ"/>
</dbReference>
<evidence type="ECO:0000256" key="2">
    <source>
        <dbReference type="RuleBase" id="RU369065"/>
    </source>
</evidence>
<evidence type="ECO:0000313" key="6">
    <source>
        <dbReference type="Proteomes" id="UP001454036"/>
    </source>
</evidence>
<feature type="compositionally biased region" description="Basic and acidic residues" evidence="3">
    <location>
        <begin position="240"/>
        <end position="250"/>
    </location>
</feature>
<dbReference type="GO" id="GO:0005634">
    <property type="term" value="C:nucleus"/>
    <property type="evidence" value="ECO:0007669"/>
    <property type="project" value="UniProtKB-SubCell"/>
</dbReference>
<evidence type="ECO:0000256" key="1">
    <source>
        <dbReference type="ARBA" id="ARBA00008614"/>
    </source>
</evidence>
<evidence type="ECO:0000313" key="5">
    <source>
        <dbReference type="EMBL" id="GAA0139968.1"/>
    </source>
</evidence>
<feature type="region of interest" description="Disordered" evidence="3">
    <location>
        <begin position="191"/>
        <end position="250"/>
    </location>
</feature>
<feature type="domain" description="Tify" evidence="4">
    <location>
        <begin position="111"/>
        <end position="146"/>
    </location>
</feature>
<dbReference type="PANTHER" id="PTHR33077">
    <property type="entry name" value="PROTEIN TIFY 4A-RELATED-RELATED"/>
    <property type="match status" value="1"/>
</dbReference>
<keyword evidence="6" id="KW-1185">Reference proteome</keyword>
<organism evidence="5 6">
    <name type="scientific">Lithospermum erythrorhizon</name>
    <name type="common">Purple gromwell</name>
    <name type="synonym">Lithospermum officinale var. erythrorhizon</name>
    <dbReference type="NCBI Taxonomy" id="34254"/>
    <lineage>
        <taxon>Eukaryota</taxon>
        <taxon>Viridiplantae</taxon>
        <taxon>Streptophyta</taxon>
        <taxon>Embryophyta</taxon>
        <taxon>Tracheophyta</taxon>
        <taxon>Spermatophyta</taxon>
        <taxon>Magnoliopsida</taxon>
        <taxon>eudicotyledons</taxon>
        <taxon>Gunneridae</taxon>
        <taxon>Pentapetalae</taxon>
        <taxon>asterids</taxon>
        <taxon>lamiids</taxon>
        <taxon>Boraginales</taxon>
        <taxon>Boraginaceae</taxon>
        <taxon>Boraginoideae</taxon>
        <taxon>Lithospermeae</taxon>
        <taxon>Lithospermum</taxon>
    </lineage>
</organism>
<proteinExistence type="inferred from homology"/>
<dbReference type="EMBL" id="BAABME010000135">
    <property type="protein sequence ID" value="GAA0139968.1"/>
    <property type="molecule type" value="Genomic_DNA"/>
</dbReference>
<name>A0AAV3NQD7_LITER</name>
<dbReference type="InterPro" id="IPR010399">
    <property type="entry name" value="Tify_dom"/>
</dbReference>
<reference evidence="5 6" key="1">
    <citation type="submission" date="2024-01" db="EMBL/GenBank/DDBJ databases">
        <title>The complete chloroplast genome sequence of Lithospermum erythrorhizon: insights into the phylogenetic relationship among Boraginaceae species and the maternal lineages of purple gromwells.</title>
        <authorList>
            <person name="Okada T."/>
            <person name="Watanabe K."/>
        </authorList>
    </citation>
    <scope>NUCLEOTIDE SEQUENCE [LARGE SCALE GENOMIC DNA]</scope>
</reference>
<gene>
    <name evidence="5" type="ORF">LIER_01404</name>
</gene>
<dbReference type="Proteomes" id="UP001454036">
    <property type="component" value="Unassembled WGS sequence"/>
</dbReference>
<dbReference type="GO" id="GO:0031347">
    <property type="term" value="P:regulation of defense response"/>
    <property type="evidence" value="ECO:0007669"/>
    <property type="project" value="UniProtKB-UniRule"/>
</dbReference>
<comment type="caution">
    <text evidence="5">The sequence shown here is derived from an EMBL/GenBank/DDBJ whole genome shotgun (WGS) entry which is preliminary data.</text>
</comment>
<dbReference type="GO" id="GO:2000022">
    <property type="term" value="P:regulation of jasmonic acid mediated signaling pathway"/>
    <property type="evidence" value="ECO:0007669"/>
    <property type="project" value="UniProtKB-UniRule"/>
</dbReference>
<dbReference type="Pfam" id="PF06200">
    <property type="entry name" value="tify"/>
    <property type="match status" value="1"/>
</dbReference>
<evidence type="ECO:0000256" key="3">
    <source>
        <dbReference type="SAM" id="MobiDB-lite"/>
    </source>
</evidence>
<dbReference type="InterPro" id="IPR018467">
    <property type="entry name" value="CCT_CS"/>
</dbReference>
<dbReference type="PANTHER" id="PTHR33077:SF52">
    <property type="entry name" value="PROTEIN TIFY 11D"/>
    <property type="match status" value="1"/>
</dbReference>
<dbReference type="PROSITE" id="PS51320">
    <property type="entry name" value="TIFY"/>
    <property type="match status" value="1"/>
</dbReference>
<keyword evidence="2" id="KW-1184">Jasmonic acid signaling pathway</keyword>
<sequence>MESTKNFLDNKRSSKVPEKSNFASTCNLLTQYLKEKGKLKDLSKALGKSRISQVTETSSTKNLLISLGDLNQPSTEETVPMDNLPQYTTVVSVRNTEDCKNKASSSQEATSEGKSAQMTIFYDGKVWVFDSLPTEKAQELMVLASKGNKNNSTTTGNVSTTSNAEKINLIGAGASTSSPTVNLLVSKSGKEKVQVQSDANNSDLPIARRSSLHRFLEKRKERSTARAPYQVGHDAPGSSSKEDDQLELKL</sequence>
<feature type="region of interest" description="Disordered" evidence="3">
    <location>
        <begin position="1"/>
        <end position="20"/>
    </location>
</feature>
<comment type="function">
    <text evidence="2">Repressor of jasmonate responses.</text>
</comment>
<dbReference type="SMART" id="SM00979">
    <property type="entry name" value="TIFY"/>
    <property type="match status" value="1"/>
</dbReference>
<feature type="compositionally biased region" description="Polar residues" evidence="3">
    <location>
        <begin position="194"/>
        <end position="203"/>
    </location>
</feature>
<feature type="compositionally biased region" description="Basic and acidic residues" evidence="3">
    <location>
        <begin position="8"/>
        <end position="18"/>
    </location>
</feature>
<dbReference type="GO" id="GO:0009611">
    <property type="term" value="P:response to wounding"/>
    <property type="evidence" value="ECO:0007669"/>
    <property type="project" value="UniProtKB-UniRule"/>
</dbReference>
<comment type="subcellular location">
    <subcellularLocation>
        <location evidence="2">Nucleus</location>
    </subcellularLocation>
</comment>
<protein>
    <recommendedName>
        <fullName evidence="2">Protein TIFY</fullName>
    </recommendedName>
    <alternativeName>
        <fullName evidence="2">Jasmonate ZIM domain-containing protein</fullName>
    </alternativeName>
</protein>
<comment type="domain">
    <text evidence="2">The jas domain is required for interaction with COI1.</text>
</comment>
<comment type="similarity">
    <text evidence="1 2">Belongs to the TIFY/JAZ family.</text>
</comment>
<accession>A0AAV3NQD7</accession>
<evidence type="ECO:0000259" key="4">
    <source>
        <dbReference type="PROSITE" id="PS51320"/>
    </source>
</evidence>
<keyword evidence="2" id="KW-0539">Nucleus</keyword>
<feature type="compositionally biased region" description="Basic and acidic residues" evidence="3">
    <location>
        <begin position="214"/>
        <end position="224"/>
    </location>
</feature>